<evidence type="ECO:0000256" key="1">
    <source>
        <dbReference type="PROSITE-ProRule" id="PRU00252"/>
    </source>
</evidence>
<accession>A0A8A4TGB9</accession>
<reference evidence="2" key="1">
    <citation type="submission" date="2021-03" db="EMBL/GenBank/DDBJ databases">
        <title>Acanthopleuribacteraceae sp. M133.</title>
        <authorList>
            <person name="Wang G."/>
        </authorList>
    </citation>
    <scope>NUCLEOTIDE SEQUENCE</scope>
    <source>
        <strain evidence="2">M133</strain>
    </source>
</reference>
<protein>
    <submittedName>
        <fullName evidence="2">Uncharacterized protein</fullName>
    </submittedName>
</protein>
<dbReference type="AlphaFoldDB" id="A0A8A4TGB9"/>
<proteinExistence type="predicted"/>
<dbReference type="KEGG" id="scor:J3U87_23720"/>
<dbReference type="EMBL" id="CP071793">
    <property type="protein sequence ID" value="QTD48600.1"/>
    <property type="molecule type" value="Genomic_DNA"/>
</dbReference>
<dbReference type="Proteomes" id="UP000663929">
    <property type="component" value="Chromosome"/>
</dbReference>
<keyword evidence="1" id="KW-0238">DNA-binding</keyword>
<evidence type="ECO:0000313" key="2">
    <source>
        <dbReference type="EMBL" id="QTD48600.1"/>
    </source>
</evidence>
<gene>
    <name evidence="2" type="ORF">J3U87_23720</name>
</gene>
<name>A0A8A4TGB9_SULCO</name>
<dbReference type="InterPro" id="IPR000424">
    <property type="entry name" value="Primosome_PriB/ssb"/>
</dbReference>
<dbReference type="GO" id="GO:0003697">
    <property type="term" value="F:single-stranded DNA binding"/>
    <property type="evidence" value="ECO:0007669"/>
    <property type="project" value="InterPro"/>
</dbReference>
<dbReference type="RefSeq" id="WP_237378253.1">
    <property type="nucleotide sequence ID" value="NZ_CP071793.1"/>
</dbReference>
<dbReference type="PROSITE" id="PS50935">
    <property type="entry name" value="SSB"/>
    <property type="match status" value="1"/>
</dbReference>
<organism evidence="2 3">
    <name type="scientific">Sulfidibacter corallicola</name>
    <dbReference type="NCBI Taxonomy" id="2818388"/>
    <lineage>
        <taxon>Bacteria</taxon>
        <taxon>Pseudomonadati</taxon>
        <taxon>Acidobacteriota</taxon>
        <taxon>Holophagae</taxon>
        <taxon>Acanthopleuribacterales</taxon>
        <taxon>Acanthopleuribacteraceae</taxon>
        <taxon>Sulfidibacter</taxon>
    </lineage>
</organism>
<sequence>MTVKFATTGTVAWKGDLKTDKNKAPYISVLIKTDARGGAQSLDCFVGFRGNLAEAIETEIEEGDTIKVVGTLGQSKRIKGAKGKEDRPERIYFNGAQFKLEAHNEVNVFDELAAAV</sequence>
<evidence type="ECO:0000313" key="3">
    <source>
        <dbReference type="Proteomes" id="UP000663929"/>
    </source>
</evidence>
<keyword evidence="3" id="KW-1185">Reference proteome</keyword>